<feature type="compositionally biased region" description="Polar residues" evidence="1">
    <location>
        <begin position="340"/>
        <end position="360"/>
    </location>
</feature>
<feature type="compositionally biased region" description="Low complexity" evidence="1">
    <location>
        <begin position="166"/>
        <end position="175"/>
    </location>
</feature>
<feature type="compositionally biased region" description="Low complexity" evidence="1">
    <location>
        <begin position="88"/>
        <end position="100"/>
    </location>
</feature>
<comment type="caution">
    <text evidence="2">The sequence shown here is derived from an EMBL/GenBank/DDBJ whole genome shotgun (WGS) entry which is preliminary data.</text>
</comment>
<accession>A0ABV0RS36</accession>
<feature type="compositionally biased region" description="Basic and acidic residues" evidence="1">
    <location>
        <begin position="14"/>
        <end position="25"/>
    </location>
</feature>
<evidence type="ECO:0000313" key="3">
    <source>
        <dbReference type="Proteomes" id="UP001434883"/>
    </source>
</evidence>
<feature type="compositionally biased region" description="Polar residues" evidence="1">
    <location>
        <begin position="411"/>
        <end position="424"/>
    </location>
</feature>
<feature type="compositionally biased region" description="Polar residues" evidence="1">
    <location>
        <begin position="265"/>
        <end position="283"/>
    </location>
</feature>
<feature type="compositionally biased region" description="Low complexity" evidence="1">
    <location>
        <begin position="26"/>
        <end position="37"/>
    </location>
</feature>
<evidence type="ECO:0000313" key="2">
    <source>
        <dbReference type="EMBL" id="MEQ2211054.1"/>
    </source>
</evidence>
<protein>
    <submittedName>
        <fullName evidence="2">Uncharacterized protein</fullName>
    </submittedName>
</protein>
<name>A0ABV0RS36_9TELE</name>
<feature type="compositionally biased region" description="Polar residues" evidence="1">
    <location>
        <begin position="372"/>
        <end position="381"/>
    </location>
</feature>
<feature type="region of interest" description="Disordered" evidence="1">
    <location>
        <begin position="1"/>
        <end position="175"/>
    </location>
</feature>
<feature type="compositionally biased region" description="Polar residues" evidence="1">
    <location>
        <begin position="442"/>
        <end position="453"/>
    </location>
</feature>
<feature type="compositionally biased region" description="Polar residues" evidence="1">
    <location>
        <begin position="59"/>
        <end position="68"/>
    </location>
</feature>
<sequence>IMRQKSKQLAKMEATQKLEQVKNEQRQQQLRQSGRLSPESTAHQPVAGGDTSPMHPAPSRQQLQQEGSSGMADDIFLRPQVPLPSGISSLPHSPMSSSPMHQPPSSPTSSRPSSPWDPNSKVAGTPRPSGAPPPQQQCMSFRSISPADDATGSPALSPDSSKLGNPSSLLPPSDVLLHFTPPNVSSCVLFAGLQQSWAGMMSPSSGSPSDLSIRPLRPIESSQRTNLAVQGGVFKAPMPPHQELGGGGRRDLGFPLTLEPPFPSSPVSGLGSPNRSPYTQTPGTPRPDYSQQPGDPLPQQSPLSSQPSPDPYRDPQTPGTPHPHSDSGYLITPPGLRLDQISQRPSPSNLSLDSYASNPGTPHPSERFPRSPGSQRSTDSFSHPAGTPHPSPDLYLQQPSTPRPQLALAESFTTQPAASGSSTLGPGLMPEVGTFNPVCPKVTTSLPSPCRQN</sequence>
<organism evidence="2 3">
    <name type="scientific">Xenoophorus captivus</name>
    <dbReference type="NCBI Taxonomy" id="1517983"/>
    <lineage>
        <taxon>Eukaryota</taxon>
        <taxon>Metazoa</taxon>
        <taxon>Chordata</taxon>
        <taxon>Craniata</taxon>
        <taxon>Vertebrata</taxon>
        <taxon>Euteleostomi</taxon>
        <taxon>Actinopterygii</taxon>
        <taxon>Neopterygii</taxon>
        <taxon>Teleostei</taxon>
        <taxon>Neoteleostei</taxon>
        <taxon>Acanthomorphata</taxon>
        <taxon>Ovalentaria</taxon>
        <taxon>Atherinomorphae</taxon>
        <taxon>Cyprinodontiformes</taxon>
        <taxon>Goodeidae</taxon>
        <taxon>Xenoophorus</taxon>
    </lineage>
</organism>
<dbReference type="Proteomes" id="UP001434883">
    <property type="component" value="Unassembled WGS sequence"/>
</dbReference>
<dbReference type="EMBL" id="JAHRIN010056418">
    <property type="protein sequence ID" value="MEQ2211054.1"/>
    <property type="molecule type" value="Genomic_DNA"/>
</dbReference>
<reference evidence="2 3" key="1">
    <citation type="submission" date="2021-06" db="EMBL/GenBank/DDBJ databases">
        <authorList>
            <person name="Palmer J.M."/>
        </authorList>
    </citation>
    <scope>NUCLEOTIDE SEQUENCE [LARGE SCALE GENOMIC DNA]</scope>
    <source>
        <strain evidence="2 3">XC_2019</strain>
        <tissue evidence="2">Muscle</tissue>
    </source>
</reference>
<feature type="non-terminal residue" evidence="2">
    <location>
        <position position="1"/>
    </location>
</feature>
<proteinExistence type="predicted"/>
<keyword evidence="3" id="KW-1185">Reference proteome</keyword>
<evidence type="ECO:0000256" key="1">
    <source>
        <dbReference type="SAM" id="MobiDB-lite"/>
    </source>
</evidence>
<gene>
    <name evidence="2" type="ORF">XENOCAPTIV_025120</name>
</gene>
<feature type="region of interest" description="Disordered" evidence="1">
    <location>
        <begin position="232"/>
        <end position="453"/>
    </location>
</feature>
<feature type="compositionally biased region" description="Low complexity" evidence="1">
    <location>
        <begin position="107"/>
        <end position="118"/>
    </location>
</feature>
<feature type="compositionally biased region" description="Low complexity" evidence="1">
    <location>
        <begin position="290"/>
        <end position="307"/>
    </location>
</feature>